<feature type="domain" description="Glycoside hydrolase family 2 immunoglobulin-like beta-sandwich" evidence="14">
    <location>
        <begin position="264"/>
        <end position="337"/>
    </location>
</feature>
<accession>A0A166GR82</accession>
<evidence type="ECO:0000256" key="11">
    <source>
        <dbReference type="ARBA" id="ARBA00023180"/>
    </source>
</evidence>
<dbReference type="EC" id="3.2.1.25" evidence="6"/>
<dbReference type="InterPro" id="IPR008979">
    <property type="entry name" value="Galactose-bd-like_sf"/>
</dbReference>
<comment type="similarity">
    <text evidence="4">Belongs to the glycosyl hydrolase 2 family. Beta-mannosidase A subfamily.</text>
</comment>
<keyword evidence="8" id="KW-0964">Secreted</keyword>
<keyword evidence="9" id="KW-0732">Signal</keyword>
<evidence type="ECO:0000259" key="17">
    <source>
        <dbReference type="Pfam" id="PF22666"/>
    </source>
</evidence>
<dbReference type="InterPro" id="IPR017853">
    <property type="entry name" value="GH"/>
</dbReference>
<dbReference type="InterPro" id="IPR041625">
    <property type="entry name" value="Beta-mannosidase_Ig"/>
</dbReference>
<dbReference type="OrthoDB" id="2866996at2759"/>
<evidence type="ECO:0000256" key="10">
    <source>
        <dbReference type="ARBA" id="ARBA00022801"/>
    </source>
</evidence>
<dbReference type="InterPro" id="IPR006102">
    <property type="entry name" value="Ig-like_GH2"/>
</dbReference>
<dbReference type="AlphaFoldDB" id="A0A166GR82"/>
<dbReference type="InterPro" id="IPR036156">
    <property type="entry name" value="Beta-gal/glucu_dom_sf"/>
</dbReference>
<dbReference type="Gene3D" id="2.60.40.10">
    <property type="entry name" value="Immunoglobulins"/>
    <property type="match status" value="3"/>
</dbReference>
<dbReference type="InterPro" id="IPR054593">
    <property type="entry name" value="Beta-mannosidase-like_N2"/>
</dbReference>
<evidence type="ECO:0000256" key="9">
    <source>
        <dbReference type="ARBA" id="ARBA00022729"/>
    </source>
</evidence>
<gene>
    <name evidence="18" type="ORF">FIBSPDRAFT_920518</name>
</gene>
<dbReference type="GO" id="GO:0005576">
    <property type="term" value="C:extracellular region"/>
    <property type="evidence" value="ECO:0007669"/>
    <property type="project" value="UniProtKB-SubCell"/>
</dbReference>
<dbReference type="STRING" id="436010.A0A166GR82"/>
<dbReference type="SUPFAM" id="SSF51445">
    <property type="entry name" value="(Trans)glycosidases"/>
    <property type="match status" value="1"/>
</dbReference>
<dbReference type="Pfam" id="PF00703">
    <property type="entry name" value="Glyco_hydro_2"/>
    <property type="match status" value="1"/>
</dbReference>
<dbReference type="Pfam" id="PF22666">
    <property type="entry name" value="Glyco_hydro_2_N2"/>
    <property type="match status" value="1"/>
</dbReference>
<dbReference type="GO" id="GO:0006516">
    <property type="term" value="P:glycoprotein catabolic process"/>
    <property type="evidence" value="ECO:0007669"/>
    <property type="project" value="TreeGrafter"/>
</dbReference>
<evidence type="ECO:0000259" key="14">
    <source>
        <dbReference type="Pfam" id="PF00703"/>
    </source>
</evidence>
<evidence type="ECO:0000256" key="7">
    <source>
        <dbReference type="ARBA" id="ARBA00021795"/>
    </source>
</evidence>
<reference evidence="18 19" key="1">
    <citation type="journal article" date="2016" name="Mol. Biol. Evol.">
        <title>Comparative Genomics of Early-Diverging Mushroom-Forming Fungi Provides Insights into the Origins of Lignocellulose Decay Capabilities.</title>
        <authorList>
            <person name="Nagy L.G."/>
            <person name="Riley R."/>
            <person name="Tritt A."/>
            <person name="Adam C."/>
            <person name="Daum C."/>
            <person name="Floudas D."/>
            <person name="Sun H."/>
            <person name="Yadav J.S."/>
            <person name="Pangilinan J."/>
            <person name="Larsson K.H."/>
            <person name="Matsuura K."/>
            <person name="Barry K."/>
            <person name="Labutti K."/>
            <person name="Kuo R."/>
            <person name="Ohm R.A."/>
            <person name="Bhattacharya S.S."/>
            <person name="Shirouzu T."/>
            <person name="Yoshinaga Y."/>
            <person name="Martin F.M."/>
            <person name="Grigoriev I.V."/>
            <person name="Hibbett D.S."/>
        </authorList>
    </citation>
    <scope>NUCLEOTIDE SEQUENCE [LARGE SCALE GENOMIC DNA]</scope>
    <source>
        <strain evidence="18 19">CBS 109695</strain>
    </source>
</reference>
<dbReference type="Proteomes" id="UP000076532">
    <property type="component" value="Unassembled WGS sequence"/>
</dbReference>
<keyword evidence="19" id="KW-1185">Reference proteome</keyword>
<organism evidence="18 19">
    <name type="scientific">Athelia psychrophila</name>
    <dbReference type="NCBI Taxonomy" id="1759441"/>
    <lineage>
        <taxon>Eukaryota</taxon>
        <taxon>Fungi</taxon>
        <taxon>Dikarya</taxon>
        <taxon>Basidiomycota</taxon>
        <taxon>Agaricomycotina</taxon>
        <taxon>Agaricomycetes</taxon>
        <taxon>Agaricomycetidae</taxon>
        <taxon>Atheliales</taxon>
        <taxon>Atheliaceae</taxon>
        <taxon>Athelia</taxon>
    </lineage>
</organism>
<feature type="domain" description="Beta-mannosidase-like galactose-binding" evidence="17">
    <location>
        <begin position="25"/>
        <end position="204"/>
    </location>
</feature>
<dbReference type="SUPFAM" id="SSF49303">
    <property type="entry name" value="beta-Galactosidase/glucuronidase domain"/>
    <property type="match status" value="3"/>
</dbReference>
<evidence type="ECO:0000256" key="13">
    <source>
        <dbReference type="ARBA" id="ARBA00031061"/>
    </source>
</evidence>
<comment type="subcellular location">
    <subcellularLocation>
        <location evidence="2">Secreted</location>
    </subcellularLocation>
</comment>
<feature type="domain" description="Beta-mannosidase Ig-fold" evidence="15">
    <location>
        <begin position="851"/>
        <end position="926"/>
    </location>
</feature>
<dbReference type="GO" id="GO:0004567">
    <property type="term" value="F:beta-mannosidase activity"/>
    <property type="evidence" value="ECO:0007669"/>
    <property type="project" value="UniProtKB-EC"/>
</dbReference>
<keyword evidence="12" id="KW-0326">Glycosidase</keyword>
<comment type="pathway">
    <text evidence="3">Glycan metabolism; N-glycan degradation.</text>
</comment>
<comment type="subunit">
    <text evidence="5">Homodimer.</text>
</comment>
<evidence type="ECO:0000256" key="12">
    <source>
        <dbReference type="ARBA" id="ARBA00023295"/>
    </source>
</evidence>
<dbReference type="InterPro" id="IPR041447">
    <property type="entry name" value="Mannosidase_ig"/>
</dbReference>
<dbReference type="Pfam" id="PF17753">
    <property type="entry name" value="Ig_mannosidase"/>
    <property type="match status" value="1"/>
</dbReference>
<dbReference type="Gene3D" id="3.20.20.80">
    <property type="entry name" value="Glycosidases"/>
    <property type="match status" value="1"/>
</dbReference>
<name>A0A166GR82_9AGAM</name>
<dbReference type="PANTHER" id="PTHR43730">
    <property type="entry name" value="BETA-MANNOSIDASE"/>
    <property type="match status" value="1"/>
</dbReference>
<proteinExistence type="inferred from homology"/>
<dbReference type="UniPathway" id="UPA00280"/>
<dbReference type="InterPro" id="IPR050887">
    <property type="entry name" value="Beta-mannosidase_GH2"/>
</dbReference>
<protein>
    <recommendedName>
        <fullName evidence="7">Beta-mannosidase A</fullName>
        <ecNumber evidence="6">3.2.1.25</ecNumber>
    </recommendedName>
    <alternativeName>
        <fullName evidence="13">Mannanase A</fullName>
    </alternativeName>
</protein>
<evidence type="ECO:0000256" key="4">
    <source>
        <dbReference type="ARBA" id="ARBA00007483"/>
    </source>
</evidence>
<evidence type="ECO:0000256" key="6">
    <source>
        <dbReference type="ARBA" id="ARBA00012754"/>
    </source>
</evidence>
<dbReference type="InterPro" id="IPR013783">
    <property type="entry name" value="Ig-like_fold"/>
</dbReference>
<evidence type="ECO:0000256" key="1">
    <source>
        <dbReference type="ARBA" id="ARBA00000829"/>
    </source>
</evidence>
<evidence type="ECO:0000256" key="3">
    <source>
        <dbReference type="ARBA" id="ARBA00004740"/>
    </source>
</evidence>
<dbReference type="PANTHER" id="PTHR43730:SF5">
    <property type="entry name" value="BETA-MANNOSIDASE A"/>
    <property type="match status" value="1"/>
</dbReference>
<evidence type="ECO:0000259" key="15">
    <source>
        <dbReference type="Pfam" id="PF17753"/>
    </source>
</evidence>
<evidence type="ECO:0000313" key="19">
    <source>
        <dbReference type="Proteomes" id="UP000076532"/>
    </source>
</evidence>
<dbReference type="GO" id="GO:0005975">
    <property type="term" value="P:carbohydrate metabolic process"/>
    <property type="evidence" value="ECO:0007669"/>
    <property type="project" value="InterPro"/>
</dbReference>
<dbReference type="EMBL" id="KV417576">
    <property type="protein sequence ID" value="KZP18087.1"/>
    <property type="molecule type" value="Genomic_DNA"/>
</dbReference>
<sequence length="930" mass="102250">MLPTILSLIALSAAKTVVDLSGRDWTLTNQQKNVSIPGAVPSHAHLDLHAAGVIDDPLYGDNSIIDNWVAVSNWTYTSPPISGLHNASTASTYLVFDGIDTFASISLCNQTVGFVDNQFRQWTFDVSPILSSCAHSTPTLSLAFTSALDAANYLMNPTTANNSVSCAECFEIAFVYTGREFIRKQQLDFGWNWAPAYSPTGIWKPAYVVQLAAEGEVYVTNSVVDIYRQGQLNNLPPDQTQPWVVNASIDYLGVIPPNATFRATITSSSGKTLLSGPLANVTSANGTITGSTIVSDSEPELWWPVGHGAQNLYNMTLEVVSSAHGTITSVTKRVGFRTIVLNQGVITAEQQAQGIAPGANWHFEINGHEIFAKGSNLVPPDVFWPRVTEEQFRVLLDTAVAGNQNMLRVWGGGAYLPDYVYDIADEFGIMLWTEMQYSDAVYPVTPTFLENALAEANYQIRRINHHPSLAVWSGNNEVEYGLDIIELVLPSAVGVAQKLYETLFLDVLLNAVYANTRSISYLPSSITNGYLSLNHSAALPMVERYNNLSAGSVYGNSDYYNYDVTQAFNLSAFPIARFATEFGFQSHSSVPTYAPAVPADQLSFNSSIILYRNREYPLNYSDFFSSYSSPPAQLNITQQSLDGLGQMSQATSFHLPTASKHSTMGNFTTQIYATQMFQSDFYRAQIAFYRRGSGQPQRTLGSLYWMLNDIWAAPTKASVEASGRWKMLHYGARDIYKSVIIAPYLDEAGIAQVWATSDLWSEAKGTWNIKWYDWSGNPLGGGAADKEGDVTIGALNSTQVWEFNSTALPFGGHTAVAFLTVDVDVNGTKYSHTNRFFPLPLSEQVVIDAIQDPHLELTHTGENKFSVKSETVAAWVWLEHPDGVSGYFSDNGFWMLPGTQEVTFTIKNDTTNGKWAEGVTIRSLYSLTNS</sequence>
<evidence type="ECO:0000256" key="8">
    <source>
        <dbReference type="ARBA" id="ARBA00022525"/>
    </source>
</evidence>
<dbReference type="Pfam" id="PF17786">
    <property type="entry name" value="Mannosidase_ig"/>
    <property type="match status" value="1"/>
</dbReference>
<evidence type="ECO:0000313" key="18">
    <source>
        <dbReference type="EMBL" id="KZP18087.1"/>
    </source>
</evidence>
<evidence type="ECO:0000256" key="5">
    <source>
        <dbReference type="ARBA" id="ARBA00011738"/>
    </source>
</evidence>
<evidence type="ECO:0000259" key="16">
    <source>
        <dbReference type="Pfam" id="PF17786"/>
    </source>
</evidence>
<evidence type="ECO:0000256" key="2">
    <source>
        <dbReference type="ARBA" id="ARBA00004613"/>
    </source>
</evidence>
<keyword evidence="11" id="KW-0325">Glycoprotein</keyword>
<feature type="domain" description="Mannosidase Ig/CBM-like" evidence="16">
    <location>
        <begin position="751"/>
        <end position="840"/>
    </location>
</feature>
<dbReference type="SUPFAM" id="SSF49785">
    <property type="entry name" value="Galactose-binding domain-like"/>
    <property type="match status" value="1"/>
</dbReference>
<comment type="catalytic activity">
    <reaction evidence="1">
        <text>Hydrolysis of terminal, non-reducing beta-D-mannose residues in beta-D-mannosides.</text>
        <dbReference type="EC" id="3.2.1.25"/>
    </reaction>
</comment>
<keyword evidence="10 18" id="KW-0378">Hydrolase</keyword>
<dbReference type="Gene3D" id="2.60.120.260">
    <property type="entry name" value="Galactose-binding domain-like"/>
    <property type="match status" value="1"/>
</dbReference>